<keyword evidence="7" id="KW-1185">Reference proteome</keyword>
<evidence type="ECO:0000256" key="1">
    <source>
        <dbReference type="ARBA" id="ARBA00006576"/>
    </source>
</evidence>
<evidence type="ECO:0000259" key="5">
    <source>
        <dbReference type="PROSITE" id="PS51747"/>
    </source>
</evidence>
<name>A0A3N1D6G5_9ACTN</name>
<gene>
    <name evidence="6" type="ORF">EDD29_6809</name>
</gene>
<evidence type="ECO:0000313" key="6">
    <source>
        <dbReference type="EMBL" id="ROO89122.1"/>
    </source>
</evidence>
<dbReference type="CDD" id="cd01283">
    <property type="entry name" value="cytidine_deaminase"/>
    <property type="match status" value="1"/>
</dbReference>
<dbReference type="PROSITE" id="PS00903">
    <property type="entry name" value="CYT_DCMP_DEAMINASES_1"/>
    <property type="match status" value="1"/>
</dbReference>
<dbReference type="PROSITE" id="PS51747">
    <property type="entry name" value="CYT_DCMP_DEAMINASES_2"/>
    <property type="match status" value="1"/>
</dbReference>
<feature type="domain" description="CMP/dCMP-type deaminase" evidence="5">
    <location>
        <begin position="5"/>
        <end position="126"/>
    </location>
</feature>
<comment type="similarity">
    <text evidence="1">Belongs to the cytidine and deoxycytidylate deaminase family.</text>
</comment>
<dbReference type="AlphaFoldDB" id="A0A3N1D6G5"/>
<proteinExistence type="inferred from homology"/>
<dbReference type="Gene3D" id="3.40.140.10">
    <property type="entry name" value="Cytidine Deaminase, domain 2"/>
    <property type="match status" value="1"/>
</dbReference>
<dbReference type="EMBL" id="RJKE01000001">
    <property type="protein sequence ID" value="ROO89122.1"/>
    <property type="molecule type" value="Genomic_DNA"/>
</dbReference>
<evidence type="ECO:0000256" key="2">
    <source>
        <dbReference type="ARBA" id="ARBA00022723"/>
    </source>
</evidence>
<keyword evidence="3" id="KW-0378">Hydrolase</keyword>
<evidence type="ECO:0000313" key="7">
    <source>
        <dbReference type="Proteomes" id="UP000272400"/>
    </source>
</evidence>
<dbReference type="GO" id="GO:0055086">
    <property type="term" value="P:nucleobase-containing small molecule metabolic process"/>
    <property type="evidence" value="ECO:0007669"/>
    <property type="project" value="UniProtKB-ARBA"/>
</dbReference>
<dbReference type="InterPro" id="IPR050202">
    <property type="entry name" value="Cyt/Deoxycyt_deaminase"/>
</dbReference>
<protein>
    <submittedName>
        <fullName evidence="6">Cytidine deaminase</fullName>
    </submittedName>
</protein>
<reference evidence="6 7" key="1">
    <citation type="submission" date="2018-11" db="EMBL/GenBank/DDBJ databases">
        <title>Sequencing the genomes of 1000 actinobacteria strains.</title>
        <authorList>
            <person name="Klenk H.-P."/>
        </authorList>
    </citation>
    <scope>NUCLEOTIDE SEQUENCE [LARGE SCALE GENOMIC DNA]</scope>
    <source>
        <strain evidence="6 7">DSM 44254</strain>
    </source>
</reference>
<dbReference type="PANTHER" id="PTHR11644:SF2">
    <property type="entry name" value="CYTIDINE DEAMINASE"/>
    <property type="match status" value="1"/>
</dbReference>
<dbReference type="InterPro" id="IPR002125">
    <property type="entry name" value="CMP_dCMP_dom"/>
</dbReference>
<dbReference type="GO" id="GO:0004126">
    <property type="term" value="F:cytidine deaminase activity"/>
    <property type="evidence" value="ECO:0007669"/>
    <property type="project" value="TreeGrafter"/>
</dbReference>
<dbReference type="GO" id="GO:0072527">
    <property type="term" value="P:pyrimidine-containing compound metabolic process"/>
    <property type="evidence" value="ECO:0007669"/>
    <property type="project" value="UniProtKB-ARBA"/>
</dbReference>
<dbReference type="PANTHER" id="PTHR11644">
    <property type="entry name" value="CYTIDINE DEAMINASE"/>
    <property type="match status" value="1"/>
</dbReference>
<dbReference type="Proteomes" id="UP000272400">
    <property type="component" value="Unassembled WGS sequence"/>
</dbReference>
<organism evidence="6 7">
    <name type="scientific">Actinocorallia herbida</name>
    <dbReference type="NCBI Taxonomy" id="58109"/>
    <lineage>
        <taxon>Bacteria</taxon>
        <taxon>Bacillati</taxon>
        <taxon>Actinomycetota</taxon>
        <taxon>Actinomycetes</taxon>
        <taxon>Streptosporangiales</taxon>
        <taxon>Thermomonosporaceae</taxon>
        <taxon>Actinocorallia</taxon>
    </lineage>
</organism>
<keyword evidence="2" id="KW-0479">Metal-binding</keyword>
<dbReference type="RefSeq" id="WP_211360076.1">
    <property type="nucleotide sequence ID" value="NZ_RJKE01000001.1"/>
</dbReference>
<sequence>MNFPDADADLLATATRLLAEAHTPGRHEVAAAMRGADGRIHTGVHVEGSARRTSICAEGIALGSAITAGARDITTIVAVHYKPADRLRVIAPCGVCRDLMFDYCPDAHVYVYEPPAGELPDGTMPGGGWEPGTALRLPVSDLMPYKTRRRW</sequence>
<comment type="caution">
    <text evidence="6">The sequence shown here is derived from an EMBL/GenBank/DDBJ whole genome shotgun (WGS) entry which is preliminary data.</text>
</comment>
<dbReference type="GO" id="GO:0042802">
    <property type="term" value="F:identical protein binding"/>
    <property type="evidence" value="ECO:0007669"/>
    <property type="project" value="UniProtKB-ARBA"/>
</dbReference>
<dbReference type="SUPFAM" id="SSF53927">
    <property type="entry name" value="Cytidine deaminase-like"/>
    <property type="match status" value="1"/>
</dbReference>
<keyword evidence="4" id="KW-0862">Zinc</keyword>
<dbReference type="GO" id="GO:0008270">
    <property type="term" value="F:zinc ion binding"/>
    <property type="evidence" value="ECO:0007669"/>
    <property type="project" value="InterPro"/>
</dbReference>
<dbReference type="GO" id="GO:0005829">
    <property type="term" value="C:cytosol"/>
    <property type="evidence" value="ECO:0007669"/>
    <property type="project" value="TreeGrafter"/>
</dbReference>
<dbReference type="InterPro" id="IPR016193">
    <property type="entry name" value="Cytidine_deaminase-like"/>
</dbReference>
<accession>A0A3N1D6G5</accession>
<evidence type="ECO:0000256" key="3">
    <source>
        <dbReference type="ARBA" id="ARBA00022801"/>
    </source>
</evidence>
<evidence type="ECO:0000256" key="4">
    <source>
        <dbReference type="ARBA" id="ARBA00022833"/>
    </source>
</evidence>
<dbReference type="Pfam" id="PF00383">
    <property type="entry name" value="dCMP_cyt_deam_1"/>
    <property type="match status" value="1"/>
</dbReference>
<dbReference type="InterPro" id="IPR016192">
    <property type="entry name" value="APOBEC/CMP_deaminase_Zn-bd"/>
</dbReference>